<name>A0A067D1Y8_SAPPC</name>
<keyword evidence="5" id="KW-1185">Reference proteome</keyword>
<feature type="transmembrane region" description="Helical" evidence="2">
    <location>
        <begin position="175"/>
        <end position="197"/>
    </location>
</feature>
<feature type="region of interest" description="Disordered" evidence="1">
    <location>
        <begin position="328"/>
        <end position="356"/>
    </location>
</feature>
<feature type="chain" id="PRO_5001635165" evidence="3">
    <location>
        <begin position="44"/>
        <end position="356"/>
    </location>
</feature>
<dbReference type="KEGG" id="spar:SPRG_01857"/>
<accession>A0A067D1Y8</accession>
<protein>
    <submittedName>
        <fullName evidence="4">Uncharacterized protein</fullName>
    </submittedName>
</protein>
<dbReference type="AlphaFoldDB" id="A0A067D1Y8"/>
<keyword evidence="3" id="KW-0732">Signal</keyword>
<evidence type="ECO:0000313" key="4">
    <source>
        <dbReference type="EMBL" id="KDO33042.1"/>
    </source>
</evidence>
<evidence type="ECO:0000256" key="3">
    <source>
        <dbReference type="SAM" id="SignalP"/>
    </source>
</evidence>
<feature type="compositionally biased region" description="Low complexity" evidence="1">
    <location>
        <begin position="126"/>
        <end position="147"/>
    </location>
</feature>
<evidence type="ECO:0000313" key="5">
    <source>
        <dbReference type="Proteomes" id="UP000030745"/>
    </source>
</evidence>
<feature type="signal peptide" evidence="3">
    <location>
        <begin position="1"/>
        <end position="43"/>
    </location>
</feature>
<dbReference type="Proteomes" id="UP000030745">
    <property type="component" value="Unassembled WGS sequence"/>
</dbReference>
<dbReference type="EMBL" id="KK583193">
    <property type="protein sequence ID" value="KDO33042.1"/>
    <property type="molecule type" value="Genomic_DNA"/>
</dbReference>
<dbReference type="RefSeq" id="XP_012195813.1">
    <property type="nucleotide sequence ID" value="XM_012340423.1"/>
</dbReference>
<proteinExistence type="predicted"/>
<keyword evidence="2" id="KW-0472">Membrane</keyword>
<dbReference type="GeneID" id="24124435"/>
<keyword evidence="2" id="KW-0812">Transmembrane</keyword>
<evidence type="ECO:0000256" key="1">
    <source>
        <dbReference type="SAM" id="MobiDB-lite"/>
    </source>
</evidence>
<dbReference type="VEuPathDB" id="FungiDB:SPRG_01857"/>
<reference evidence="4 5" key="1">
    <citation type="journal article" date="2013" name="PLoS Genet.">
        <title>Distinctive expansion of potential virulence genes in the genome of the oomycete fish pathogen Saprolegnia parasitica.</title>
        <authorList>
            <person name="Jiang R.H."/>
            <person name="de Bruijn I."/>
            <person name="Haas B.J."/>
            <person name="Belmonte R."/>
            <person name="Lobach L."/>
            <person name="Christie J."/>
            <person name="van den Ackerveken G."/>
            <person name="Bottin A."/>
            <person name="Bulone V."/>
            <person name="Diaz-Moreno S.M."/>
            <person name="Dumas B."/>
            <person name="Fan L."/>
            <person name="Gaulin E."/>
            <person name="Govers F."/>
            <person name="Grenville-Briggs L.J."/>
            <person name="Horner N.R."/>
            <person name="Levin J.Z."/>
            <person name="Mammella M."/>
            <person name="Meijer H.J."/>
            <person name="Morris P."/>
            <person name="Nusbaum C."/>
            <person name="Oome S."/>
            <person name="Phillips A.J."/>
            <person name="van Rooyen D."/>
            <person name="Rzeszutek E."/>
            <person name="Saraiva M."/>
            <person name="Secombes C.J."/>
            <person name="Seidl M.F."/>
            <person name="Snel B."/>
            <person name="Stassen J.H."/>
            <person name="Sykes S."/>
            <person name="Tripathy S."/>
            <person name="van den Berg H."/>
            <person name="Vega-Arreguin J.C."/>
            <person name="Wawra S."/>
            <person name="Young S.K."/>
            <person name="Zeng Q."/>
            <person name="Dieguez-Uribeondo J."/>
            <person name="Russ C."/>
            <person name="Tyler B.M."/>
            <person name="van West P."/>
        </authorList>
    </citation>
    <scope>NUCLEOTIDE SEQUENCE [LARGE SCALE GENOMIC DNA]</scope>
    <source>
        <strain evidence="4 5">CBS 223.65</strain>
    </source>
</reference>
<sequence>MDILWLPLAPGSQSVGHFASGPCNMHGSTALVIVLLHAAATLAMQDPSLCRLVVLCFTITNTPCNRQLGACPPCLYANAQGGYLCWAKTGPSCPFTDKSELTMFDCSGNSGNATTAPPTPTPTTAPVPTTTLAPTTTATPTTATPTTNNSTQTVPGPNEGSSTNSAGSGTASQTVLMIAIGMGVALTFVAGVCALMYRREKRPREPCPPPTLVDRPAQRKFKRGGSIAVHGSQLQRINSGFSSQNDDLSLRSFPTPSSFGDVQSILGQGRDDVQPHSTIHEYIDSVSFAQFYPLPTTAATDDISDSVSQYRSTNSLVLDGRYSNFSILSDDPRDNNNPKLRVSWDDDDEREKEVEI</sequence>
<evidence type="ECO:0000256" key="2">
    <source>
        <dbReference type="SAM" id="Phobius"/>
    </source>
</evidence>
<organism evidence="4 5">
    <name type="scientific">Saprolegnia parasitica (strain CBS 223.65)</name>
    <dbReference type="NCBI Taxonomy" id="695850"/>
    <lineage>
        <taxon>Eukaryota</taxon>
        <taxon>Sar</taxon>
        <taxon>Stramenopiles</taxon>
        <taxon>Oomycota</taxon>
        <taxon>Saprolegniomycetes</taxon>
        <taxon>Saprolegniales</taxon>
        <taxon>Saprolegniaceae</taxon>
        <taxon>Saprolegnia</taxon>
    </lineage>
</organism>
<dbReference type="OrthoDB" id="76644at2759"/>
<feature type="compositionally biased region" description="Low complexity" evidence="1">
    <location>
        <begin position="160"/>
        <end position="169"/>
    </location>
</feature>
<keyword evidence="2" id="KW-1133">Transmembrane helix</keyword>
<feature type="region of interest" description="Disordered" evidence="1">
    <location>
        <begin position="111"/>
        <end position="169"/>
    </location>
</feature>
<gene>
    <name evidence="4" type="ORF">SPRG_01857</name>
</gene>
<dbReference type="OMA" id="MDILWLP"/>